<dbReference type="Proteomes" id="UP000325081">
    <property type="component" value="Unassembled WGS sequence"/>
</dbReference>
<dbReference type="EMBL" id="BKCP01004639">
    <property type="protein sequence ID" value="GER32864.1"/>
    <property type="molecule type" value="Genomic_DNA"/>
</dbReference>
<organism evidence="1 2">
    <name type="scientific">Striga asiatica</name>
    <name type="common">Asiatic witchweed</name>
    <name type="synonym">Buchnera asiatica</name>
    <dbReference type="NCBI Taxonomy" id="4170"/>
    <lineage>
        <taxon>Eukaryota</taxon>
        <taxon>Viridiplantae</taxon>
        <taxon>Streptophyta</taxon>
        <taxon>Embryophyta</taxon>
        <taxon>Tracheophyta</taxon>
        <taxon>Spermatophyta</taxon>
        <taxon>Magnoliopsida</taxon>
        <taxon>eudicotyledons</taxon>
        <taxon>Gunneridae</taxon>
        <taxon>Pentapetalae</taxon>
        <taxon>asterids</taxon>
        <taxon>lamiids</taxon>
        <taxon>Lamiales</taxon>
        <taxon>Orobanchaceae</taxon>
        <taxon>Buchnereae</taxon>
        <taxon>Striga</taxon>
    </lineage>
</organism>
<dbReference type="PANTHER" id="PTHR34209">
    <property type="entry name" value="RHODANESE/CELL CYCLE CONTROL PHOSPHATASE SUPERFAMILY PROTEIN"/>
    <property type="match status" value="1"/>
</dbReference>
<reference evidence="2" key="1">
    <citation type="journal article" date="2019" name="Curr. Biol.">
        <title>Genome Sequence of Striga asiatica Provides Insight into the Evolution of Plant Parasitism.</title>
        <authorList>
            <person name="Yoshida S."/>
            <person name="Kim S."/>
            <person name="Wafula E.K."/>
            <person name="Tanskanen J."/>
            <person name="Kim Y.M."/>
            <person name="Honaas L."/>
            <person name="Yang Z."/>
            <person name="Spallek T."/>
            <person name="Conn C.E."/>
            <person name="Ichihashi Y."/>
            <person name="Cheong K."/>
            <person name="Cui S."/>
            <person name="Der J.P."/>
            <person name="Gundlach H."/>
            <person name="Jiao Y."/>
            <person name="Hori C."/>
            <person name="Ishida J.K."/>
            <person name="Kasahara H."/>
            <person name="Kiba T."/>
            <person name="Kim M.S."/>
            <person name="Koo N."/>
            <person name="Laohavisit A."/>
            <person name="Lee Y.H."/>
            <person name="Lumba S."/>
            <person name="McCourt P."/>
            <person name="Mortimer J.C."/>
            <person name="Mutuku J.M."/>
            <person name="Nomura T."/>
            <person name="Sasaki-Sekimoto Y."/>
            <person name="Seto Y."/>
            <person name="Wang Y."/>
            <person name="Wakatake T."/>
            <person name="Sakakibara H."/>
            <person name="Demura T."/>
            <person name="Yamaguchi S."/>
            <person name="Yoneyama K."/>
            <person name="Manabe R.I."/>
            <person name="Nelson D.C."/>
            <person name="Schulman A.H."/>
            <person name="Timko M.P."/>
            <person name="dePamphilis C.W."/>
            <person name="Choi D."/>
            <person name="Shirasu K."/>
        </authorList>
    </citation>
    <scope>NUCLEOTIDE SEQUENCE [LARGE SCALE GENOMIC DNA]</scope>
    <source>
        <strain evidence="2">cv. UVA1</strain>
    </source>
</reference>
<protein>
    <submittedName>
        <fullName evidence="1">Extracellular calcium sensing receptor</fullName>
    </submittedName>
</protein>
<proteinExistence type="predicted"/>
<dbReference type="AlphaFoldDB" id="A0A5A7PJE9"/>
<keyword evidence="2" id="KW-1185">Reference proteome</keyword>
<gene>
    <name evidence="1" type="ORF">STAS_08962</name>
</gene>
<name>A0A5A7PJE9_STRAF</name>
<keyword evidence="1" id="KW-0675">Receptor</keyword>
<accession>A0A5A7PJE9</accession>
<dbReference type="GO" id="GO:0090333">
    <property type="term" value="P:regulation of stomatal closure"/>
    <property type="evidence" value="ECO:0007669"/>
    <property type="project" value="InterPro"/>
</dbReference>
<comment type="caution">
    <text evidence="1">The sequence shown here is derived from an EMBL/GenBank/DDBJ whole genome shotgun (WGS) entry which is preliminary data.</text>
</comment>
<dbReference type="GO" id="GO:0009704">
    <property type="term" value="P:de-etiolation"/>
    <property type="evidence" value="ECO:0007669"/>
    <property type="project" value="InterPro"/>
</dbReference>
<dbReference type="OrthoDB" id="2015023at2759"/>
<dbReference type="GO" id="GO:0071277">
    <property type="term" value="P:cellular response to calcium ion"/>
    <property type="evidence" value="ECO:0007669"/>
    <property type="project" value="InterPro"/>
</dbReference>
<evidence type="ECO:0000313" key="2">
    <source>
        <dbReference type="Proteomes" id="UP000325081"/>
    </source>
</evidence>
<evidence type="ECO:0000313" key="1">
    <source>
        <dbReference type="EMBL" id="GER32864.1"/>
    </source>
</evidence>
<dbReference type="InterPro" id="IPR044690">
    <property type="entry name" value="CAS_plant"/>
</dbReference>
<dbReference type="PANTHER" id="PTHR34209:SF1">
    <property type="entry name" value="CALCIUM SENSING RECEPTOR, CHLOROPLASTIC"/>
    <property type="match status" value="1"/>
</dbReference>
<sequence length="159" mass="17289">MMIFPQTVVDAAQRTAKLIEEAKPIAVSTVETISSAEPTLILGGLVVGYFLLPPVFSTLSFSLRGYQGDLSPAQALDLMSKKNYIMVDIRSEKDKGKAGIPRFPPSAKNKLISVPLEELPSKLQSLVRSAKKVEAEMVALKISYLKKINKGSNIVILDS</sequence>